<dbReference type="Pfam" id="PF13545">
    <property type="entry name" value="HTH_Crp_2"/>
    <property type="match status" value="1"/>
</dbReference>
<dbReference type="InterPro" id="IPR018490">
    <property type="entry name" value="cNMP-bd_dom_sf"/>
</dbReference>
<evidence type="ECO:0000259" key="4">
    <source>
        <dbReference type="Pfam" id="PF13545"/>
    </source>
</evidence>
<proteinExistence type="predicted"/>
<organism evidence="5 6">
    <name type="scientific">Lamprobacter modestohalophilus</name>
    <dbReference type="NCBI Taxonomy" id="1064514"/>
    <lineage>
        <taxon>Bacteria</taxon>
        <taxon>Pseudomonadati</taxon>
        <taxon>Pseudomonadota</taxon>
        <taxon>Gammaproteobacteria</taxon>
        <taxon>Chromatiales</taxon>
        <taxon>Chromatiaceae</taxon>
        <taxon>Lamprobacter</taxon>
    </lineage>
</organism>
<feature type="domain" description="HTH crp-type" evidence="4">
    <location>
        <begin position="154"/>
        <end position="220"/>
    </location>
</feature>
<dbReference type="InterPro" id="IPR014710">
    <property type="entry name" value="RmlC-like_jellyroll"/>
</dbReference>
<gene>
    <name evidence="5" type="ORF">CKO42_07075</name>
</gene>
<evidence type="ECO:0000313" key="5">
    <source>
        <dbReference type="EMBL" id="MBK1618209.1"/>
    </source>
</evidence>
<keyword evidence="1" id="KW-0805">Transcription regulation</keyword>
<comment type="caution">
    <text evidence="5">The sequence shown here is derived from an EMBL/GenBank/DDBJ whole genome shotgun (WGS) entry which is preliminary data.</text>
</comment>
<dbReference type="Gene3D" id="2.60.120.10">
    <property type="entry name" value="Jelly Rolls"/>
    <property type="match status" value="1"/>
</dbReference>
<evidence type="ECO:0000256" key="3">
    <source>
        <dbReference type="ARBA" id="ARBA00023163"/>
    </source>
</evidence>
<dbReference type="Proteomes" id="UP001138768">
    <property type="component" value="Unassembled WGS sequence"/>
</dbReference>
<evidence type="ECO:0000313" key="6">
    <source>
        <dbReference type="Proteomes" id="UP001138768"/>
    </source>
</evidence>
<keyword evidence="2" id="KW-0238">DNA-binding</keyword>
<dbReference type="EMBL" id="NRRY01000008">
    <property type="protein sequence ID" value="MBK1618209.1"/>
    <property type="molecule type" value="Genomic_DNA"/>
</dbReference>
<keyword evidence="3" id="KW-0804">Transcription</keyword>
<reference evidence="5 6" key="1">
    <citation type="journal article" date="2020" name="Microorganisms">
        <title>Osmotic Adaptation and Compatible Solute Biosynthesis of Phototrophic Bacteria as Revealed from Genome Analyses.</title>
        <authorList>
            <person name="Imhoff J.F."/>
            <person name="Rahn T."/>
            <person name="Kunzel S."/>
            <person name="Keller A."/>
            <person name="Neulinger S.C."/>
        </authorList>
    </citation>
    <scope>NUCLEOTIDE SEQUENCE [LARGE SCALE GENOMIC DNA]</scope>
    <source>
        <strain evidence="5 6">DSM 25653</strain>
    </source>
</reference>
<dbReference type="AlphaFoldDB" id="A0A9X1B3P2"/>
<accession>A0A9X1B3P2</accession>
<dbReference type="GO" id="GO:0005829">
    <property type="term" value="C:cytosol"/>
    <property type="evidence" value="ECO:0007669"/>
    <property type="project" value="TreeGrafter"/>
</dbReference>
<dbReference type="GO" id="GO:0003700">
    <property type="term" value="F:DNA-binding transcription factor activity"/>
    <property type="evidence" value="ECO:0007669"/>
    <property type="project" value="TreeGrafter"/>
</dbReference>
<dbReference type="SUPFAM" id="SSF46785">
    <property type="entry name" value="Winged helix' DNA-binding domain"/>
    <property type="match status" value="1"/>
</dbReference>
<protein>
    <submittedName>
        <fullName evidence="5">Crp/Fnr family transcriptional regulator</fullName>
    </submittedName>
</protein>
<sequence>MQTDSEKTPKQFVNRLLAALPEHDQGRILANCECIELRRGEVLSEPGERIRQVYFPTNSVVSLVTTLADHPGLEVWLIGNEGMIGAPLVLGVDLTRLRTLVQGTGPAWRMGAGKFGEALQQSEALQRTLEHYLAVLMNQAERMVACTRFHVVEARLARWLLMSQDRAHSNRFHVTHQVLSAMLGVRRAGVTRAATVLQGYRLIDYRRGDVTILDRAGLLAVACDCYGAMEAIDQQLMD</sequence>
<dbReference type="InterPro" id="IPR012318">
    <property type="entry name" value="HTH_CRP"/>
</dbReference>
<keyword evidence="6" id="KW-1185">Reference proteome</keyword>
<dbReference type="PANTHER" id="PTHR24567:SF74">
    <property type="entry name" value="HTH-TYPE TRANSCRIPTIONAL REGULATOR ARCR"/>
    <property type="match status" value="1"/>
</dbReference>
<evidence type="ECO:0000256" key="1">
    <source>
        <dbReference type="ARBA" id="ARBA00023015"/>
    </source>
</evidence>
<dbReference type="RefSeq" id="WP_200241111.1">
    <property type="nucleotide sequence ID" value="NZ_NRRY01000008.1"/>
</dbReference>
<name>A0A9X1B3P2_9GAMM</name>
<dbReference type="PANTHER" id="PTHR24567">
    <property type="entry name" value="CRP FAMILY TRANSCRIPTIONAL REGULATORY PROTEIN"/>
    <property type="match status" value="1"/>
</dbReference>
<dbReference type="GO" id="GO:0003677">
    <property type="term" value="F:DNA binding"/>
    <property type="evidence" value="ECO:0007669"/>
    <property type="project" value="UniProtKB-KW"/>
</dbReference>
<dbReference type="InterPro" id="IPR036390">
    <property type="entry name" value="WH_DNA-bd_sf"/>
</dbReference>
<dbReference type="InterPro" id="IPR050397">
    <property type="entry name" value="Env_Response_Regulators"/>
</dbReference>
<evidence type="ECO:0000256" key="2">
    <source>
        <dbReference type="ARBA" id="ARBA00023125"/>
    </source>
</evidence>
<dbReference type="SUPFAM" id="SSF51206">
    <property type="entry name" value="cAMP-binding domain-like"/>
    <property type="match status" value="1"/>
</dbReference>